<organism evidence="2">
    <name type="scientific">freshwater metagenome</name>
    <dbReference type="NCBI Taxonomy" id="449393"/>
    <lineage>
        <taxon>unclassified sequences</taxon>
        <taxon>metagenomes</taxon>
        <taxon>ecological metagenomes</taxon>
    </lineage>
</organism>
<evidence type="ECO:0000259" key="1">
    <source>
        <dbReference type="Pfam" id="PF19289"/>
    </source>
</evidence>
<dbReference type="PANTHER" id="PTHR43666:SF1">
    <property type="entry name" value="CONSERVED PROTEIN"/>
    <property type="match status" value="1"/>
</dbReference>
<dbReference type="Pfam" id="PF19289">
    <property type="entry name" value="PmbA_TldD_3rd"/>
    <property type="match status" value="1"/>
</dbReference>
<dbReference type="EMBL" id="CAFBMR010000004">
    <property type="protein sequence ID" value="CAB4903082.1"/>
    <property type="molecule type" value="Genomic_DNA"/>
</dbReference>
<accession>A0A6J7G3W8</accession>
<dbReference type="Gene3D" id="3.30.2290.10">
    <property type="entry name" value="PmbA/TldD superfamily"/>
    <property type="match status" value="1"/>
</dbReference>
<dbReference type="InterPro" id="IPR045569">
    <property type="entry name" value="Metalloprtase-TldD/E_C"/>
</dbReference>
<dbReference type="AlphaFoldDB" id="A0A6J7G3W8"/>
<gene>
    <name evidence="2" type="ORF">UFOPK3610_00240</name>
</gene>
<dbReference type="PANTHER" id="PTHR43666">
    <property type="entry name" value="TLDD PROTEIN"/>
    <property type="match status" value="1"/>
</dbReference>
<dbReference type="GO" id="GO:0008237">
    <property type="term" value="F:metallopeptidase activity"/>
    <property type="evidence" value="ECO:0007669"/>
    <property type="project" value="InterPro"/>
</dbReference>
<proteinExistence type="predicted"/>
<dbReference type="GO" id="GO:0006508">
    <property type="term" value="P:proteolysis"/>
    <property type="evidence" value="ECO:0007669"/>
    <property type="project" value="InterPro"/>
</dbReference>
<sequence>MMRATPQELIERALALSTLDGCAVIVRDVSRADLRWARTTLTTNGESTALDITVIAFSRTGTGTATASIGRAAPDLADLNTLVSAAEAAAREAPDADDAFPFVTGGVIDPTWDNAAEPTSGAIFGSLAQRLGDAFASNTSIEHFGYAEHVSTTTWLGTSTGIRRRFVQPEGRLEMTGKSDSRSRSSWWGAATTDFTDVNPADGAAYLEKSLGWQATRVEVAPGRHDAILTPSAVGDLMVDLWWSAAGRDAMEGRSVFSQPGGGTRIGERIGIPGVTLCSNPCEPGMPSADFMATGTTSSFASVFDNGMPLPRVDWIMDGVLSNLITTRQFAHESGLPLAAPADVVRMQVDSGSGSLEDLVARSSHGLLVTCLWYNRLVDPQTLLLTGLTRDGVYVVRDGEIVGAAGNFRFNDSPVAILQRITDSTTTARTMPREFGDYANRVAMPALAVSDFHFSTASEAL</sequence>
<feature type="domain" description="Metalloprotease TldD/E C-terminal" evidence="1">
    <location>
        <begin position="222"/>
        <end position="455"/>
    </location>
</feature>
<dbReference type="SUPFAM" id="SSF111283">
    <property type="entry name" value="Putative modulator of DNA gyrase, PmbA/TldD"/>
    <property type="match status" value="1"/>
</dbReference>
<name>A0A6J7G3W8_9ZZZZ</name>
<dbReference type="InterPro" id="IPR035068">
    <property type="entry name" value="TldD/PmbA_N"/>
</dbReference>
<dbReference type="InterPro" id="IPR036059">
    <property type="entry name" value="TldD/PmbA_sf"/>
</dbReference>
<protein>
    <submittedName>
        <fullName evidence="2">Unannotated protein</fullName>
    </submittedName>
</protein>
<evidence type="ECO:0000313" key="2">
    <source>
        <dbReference type="EMBL" id="CAB4903082.1"/>
    </source>
</evidence>
<reference evidence="2" key="1">
    <citation type="submission" date="2020-05" db="EMBL/GenBank/DDBJ databases">
        <authorList>
            <person name="Chiriac C."/>
            <person name="Salcher M."/>
            <person name="Ghai R."/>
            <person name="Kavagutti S V."/>
        </authorList>
    </citation>
    <scope>NUCLEOTIDE SEQUENCE</scope>
</reference>